<dbReference type="PRINTS" id="PR00413">
    <property type="entry name" value="HADHALOGNASE"/>
</dbReference>
<dbReference type="SUPFAM" id="SSF56784">
    <property type="entry name" value="HAD-like"/>
    <property type="match status" value="1"/>
</dbReference>
<reference evidence="1 2" key="1">
    <citation type="submission" date="2019-07" db="EMBL/GenBank/DDBJ databases">
        <authorList>
            <person name="Kim J.K."/>
            <person name="Cheong H.-M."/>
            <person name="Choi Y."/>
            <person name="Hwang K.J."/>
            <person name="Lee S."/>
            <person name="Choi C."/>
        </authorList>
    </citation>
    <scope>NUCLEOTIDE SEQUENCE [LARGE SCALE GENOMIC DNA]</scope>
    <source>
        <strain evidence="1 2">KS 22</strain>
    </source>
</reference>
<dbReference type="Gene3D" id="3.40.50.1000">
    <property type="entry name" value="HAD superfamily/HAD-like"/>
    <property type="match status" value="1"/>
</dbReference>
<dbReference type="Pfam" id="PF00702">
    <property type="entry name" value="Hydrolase"/>
    <property type="match status" value="1"/>
</dbReference>
<organism evidence="1 2">
    <name type="scientific">Cohnella cholangitidis</name>
    <dbReference type="NCBI Taxonomy" id="2598458"/>
    <lineage>
        <taxon>Bacteria</taxon>
        <taxon>Bacillati</taxon>
        <taxon>Bacillota</taxon>
        <taxon>Bacilli</taxon>
        <taxon>Bacillales</taxon>
        <taxon>Paenibacillaceae</taxon>
        <taxon>Cohnella</taxon>
    </lineage>
</organism>
<dbReference type="InterPro" id="IPR050155">
    <property type="entry name" value="HAD-like_hydrolase_sf"/>
</dbReference>
<sequence>MGLTKIRVGTDEYDIDGVVFDKDGLLFDSLHFWKGLGDVRIATLAEIDRFPVEEWCRLFGVRLEEGKVADIDPNGIFAIASPQEEATVTAALLHDATGSEWGWCRNEAAAAFKRSDERFDVRKVLLPKPGFPDIFRRLREAGIPYGIATSDDAERTRISVDAYDRADSLSFIITPADVKKGKPSPDMLHRASDILGVPAGKLLMLGDSYVDVQMAYEAGSIGIGIPDDEGMKAKMSPYASKIISSLEEIEF</sequence>
<dbReference type="Proteomes" id="UP000515679">
    <property type="component" value="Chromosome"/>
</dbReference>
<dbReference type="KEGG" id="cchl:FPL14_04665"/>
<name>A0A7G5BUD8_9BACL</name>
<keyword evidence="1" id="KW-0378">Hydrolase</keyword>
<keyword evidence="2" id="KW-1185">Reference proteome</keyword>
<dbReference type="AlphaFoldDB" id="A0A7G5BUD8"/>
<proteinExistence type="predicted"/>
<dbReference type="SFLD" id="SFLDS00003">
    <property type="entry name" value="Haloacid_Dehalogenase"/>
    <property type="match status" value="1"/>
</dbReference>
<protein>
    <submittedName>
        <fullName evidence="1">HAD family hydrolase</fullName>
    </submittedName>
</protein>
<dbReference type="PANTHER" id="PTHR43434:SF1">
    <property type="entry name" value="PHOSPHOGLYCOLATE PHOSPHATASE"/>
    <property type="match status" value="1"/>
</dbReference>
<dbReference type="CDD" id="cd01427">
    <property type="entry name" value="HAD_like"/>
    <property type="match status" value="1"/>
</dbReference>
<dbReference type="GO" id="GO:0006281">
    <property type="term" value="P:DNA repair"/>
    <property type="evidence" value="ECO:0007669"/>
    <property type="project" value="TreeGrafter"/>
</dbReference>
<gene>
    <name evidence="1" type="ORF">FPL14_04665</name>
</gene>
<dbReference type="PANTHER" id="PTHR43434">
    <property type="entry name" value="PHOSPHOGLYCOLATE PHOSPHATASE"/>
    <property type="match status" value="1"/>
</dbReference>
<dbReference type="EMBL" id="CP041969">
    <property type="protein sequence ID" value="QMV40572.1"/>
    <property type="molecule type" value="Genomic_DNA"/>
</dbReference>
<dbReference type="InterPro" id="IPR023214">
    <property type="entry name" value="HAD_sf"/>
</dbReference>
<dbReference type="GO" id="GO:0008967">
    <property type="term" value="F:phosphoglycolate phosphatase activity"/>
    <property type="evidence" value="ECO:0007669"/>
    <property type="project" value="TreeGrafter"/>
</dbReference>
<accession>A0A7G5BUD8</accession>
<dbReference type="SFLD" id="SFLDG01129">
    <property type="entry name" value="C1.5:_HAD__Beta-PGM__Phosphata"/>
    <property type="match status" value="1"/>
</dbReference>
<dbReference type="InterPro" id="IPR036412">
    <property type="entry name" value="HAD-like_sf"/>
</dbReference>
<dbReference type="InterPro" id="IPR006439">
    <property type="entry name" value="HAD-SF_hydro_IA"/>
</dbReference>
<evidence type="ECO:0000313" key="1">
    <source>
        <dbReference type="EMBL" id="QMV40572.1"/>
    </source>
</evidence>
<evidence type="ECO:0000313" key="2">
    <source>
        <dbReference type="Proteomes" id="UP000515679"/>
    </source>
</evidence>